<keyword evidence="3" id="KW-0813">Transport</keyword>
<evidence type="ECO:0000256" key="4">
    <source>
        <dbReference type="ARBA" id="ARBA00022660"/>
    </source>
</evidence>
<evidence type="ECO:0008006" key="13">
    <source>
        <dbReference type="Google" id="ProtNLM"/>
    </source>
</evidence>
<evidence type="ECO:0000256" key="5">
    <source>
        <dbReference type="ARBA" id="ARBA00022692"/>
    </source>
</evidence>
<dbReference type="PANTHER" id="PTHR13099:SF0">
    <property type="entry name" value="NADH DEHYDROGENASE [UBIQUINONE] 1 SUBUNIT C2-RELATED"/>
    <property type="match status" value="1"/>
</dbReference>
<proteinExistence type="inferred from homology"/>
<keyword evidence="8" id="KW-1133">Transmembrane helix</keyword>
<evidence type="ECO:0000313" key="12">
    <source>
        <dbReference type="Proteomes" id="UP000694564"/>
    </source>
</evidence>
<dbReference type="Proteomes" id="UP000694564">
    <property type="component" value="Chromosome 12"/>
</dbReference>
<dbReference type="OrthoDB" id="6329847at2759"/>
<evidence type="ECO:0000256" key="9">
    <source>
        <dbReference type="ARBA" id="ARBA00023128"/>
    </source>
</evidence>
<evidence type="ECO:0000256" key="8">
    <source>
        <dbReference type="ARBA" id="ARBA00022989"/>
    </source>
</evidence>
<reference evidence="11" key="1">
    <citation type="submission" date="2025-08" db="UniProtKB">
        <authorList>
            <consortium name="Ensembl"/>
        </authorList>
    </citation>
    <scope>IDENTIFICATION</scope>
</reference>
<dbReference type="GO" id="GO:0005743">
    <property type="term" value="C:mitochondrial inner membrane"/>
    <property type="evidence" value="ECO:0007669"/>
    <property type="project" value="UniProtKB-SubCell"/>
</dbReference>
<keyword evidence="4" id="KW-0679">Respiratory chain</keyword>
<reference evidence="11" key="2">
    <citation type="submission" date="2025-09" db="UniProtKB">
        <authorList>
            <consortium name="Ensembl"/>
        </authorList>
    </citation>
    <scope>IDENTIFICATION</scope>
</reference>
<name>A0A8D2DM76_SCIVU</name>
<evidence type="ECO:0000256" key="2">
    <source>
        <dbReference type="ARBA" id="ARBA00008674"/>
    </source>
</evidence>
<protein>
    <recommendedName>
        <fullName evidence="13">NADH dehydrogenase [ubiquinone] 1 subunit C2</fullName>
    </recommendedName>
</protein>
<keyword evidence="10" id="KW-0472">Membrane</keyword>
<comment type="subcellular location">
    <subcellularLocation>
        <location evidence="1">Mitochondrion inner membrane</location>
        <topology evidence="1">Single-pass membrane protein</topology>
        <orientation evidence="1">Matrix side</orientation>
    </subcellularLocation>
</comment>
<evidence type="ECO:0000256" key="1">
    <source>
        <dbReference type="ARBA" id="ARBA00004298"/>
    </source>
</evidence>
<evidence type="ECO:0000256" key="6">
    <source>
        <dbReference type="ARBA" id="ARBA00022792"/>
    </source>
</evidence>
<dbReference type="Ensembl" id="ENSSVLT00005029304.1">
    <property type="protein sequence ID" value="ENSSVLP00005026352.1"/>
    <property type="gene ID" value="ENSSVLG00005020890.1"/>
</dbReference>
<keyword evidence="9" id="KW-0496">Mitochondrion</keyword>
<dbReference type="PANTHER" id="PTHR13099">
    <property type="entry name" value="NADH-UBIQUINONE OXIDOREDUCTASE SUBUNIT B14.5B"/>
    <property type="match status" value="1"/>
</dbReference>
<dbReference type="AlphaFoldDB" id="A0A8D2DM76"/>
<keyword evidence="12" id="KW-1185">Reference proteome</keyword>
<dbReference type="Pfam" id="PF06374">
    <property type="entry name" value="NDUF_C2"/>
    <property type="match status" value="1"/>
</dbReference>
<accession>A0A8D2DM76</accession>
<organism evidence="11 12">
    <name type="scientific">Sciurus vulgaris</name>
    <name type="common">Eurasian red squirrel</name>
    <dbReference type="NCBI Taxonomy" id="55149"/>
    <lineage>
        <taxon>Eukaryota</taxon>
        <taxon>Metazoa</taxon>
        <taxon>Chordata</taxon>
        <taxon>Craniata</taxon>
        <taxon>Vertebrata</taxon>
        <taxon>Euteleostomi</taxon>
        <taxon>Mammalia</taxon>
        <taxon>Eutheria</taxon>
        <taxon>Euarchontoglires</taxon>
        <taxon>Glires</taxon>
        <taxon>Rodentia</taxon>
        <taxon>Sciuromorpha</taxon>
        <taxon>Sciuridae</taxon>
        <taxon>Sciurinae</taxon>
        <taxon>Sciurini</taxon>
        <taxon>Sciurus</taxon>
    </lineage>
</organism>
<dbReference type="InterPro" id="IPR009423">
    <property type="entry name" value="NDUC2"/>
</dbReference>
<keyword evidence="5" id="KW-0812">Transmembrane</keyword>
<dbReference type="GO" id="GO:0006120">
    <property type="term" value="P:mitochondrial electron transport, NADH to ubiquinone"/>
    <property type="evidence" value="ECO:0007669"/>
    <property type="project" value="InterPro"/>
</dbReference>
<keyword evidence="7" id="KW-0249">Electron transport</keyword>
<keyword evidence="6" id="KW-0999">Mitochondrion inner membrane</keyword>
<evidence type="ECO:0000256" key="10">
    <source>
        <dbReference type="ARBA" id="ARBA00023136"/>
    </source>
</evidence>
<sequence length="119" mass="13521">MAIYIDIFLPSNPNQIVLIKIDPLKGAGTCSSVIKHVLSISVILAGLHHQLLYVTSSVFAGYYLLKCQDHMYAVRNHDMFAYIKSHPEDFPGKDKILMVKFLKNSIQCIEVFEMFAPIY</sequence>
<evidence type="ECO:0000256" key="3">
    <source>
        <dbReference type="ARBA" id="ARBA00022448"/>
    </source>
</evidence>
<evidence type="ECO:0000313" key="11">
    <source>
        <dbReference type="Ensembl" id="ENSSVLP00005026352.1"/>
    </source>
</evidence>
<comment type="similarity">
    <text evidence="2">Belongs to the complex I NDUFC2 subunit family.</text>
</comment>
<evidence type="ECO:0000256" key="7">
    <source>
        <dbReference type="ARBA" id="ARBA00022982"/>
    </source>
</evidence>